<dbReference type="PANTHER" id="PTHR11537">
    <property type="entry name" value="VOLTAGE-GATED POTASSIUM CHANNEL"/>
    <property type="match status" value="1"/>
</dbReference>
<evidence type="ECO:0000256" key="5">
    <source>
        <dbReference type="ARBA" id="ARBA00022826"/>
    </source>
</evidence>
<dbReference type="InterPro" id="IPR003131">
    <property type="entry name" value="T1-type_BTB"/>
</dbReference>
<dbReference type="Pfam" id="PF00520">
    <property type="entry name" value="Ion_trans"/>
    <property type="match status" value="1"/>
</dbReference>
<evidence type="ECO:0000256" key="10">
    <source>
        <dbReference type="ARBA" id="ARBA00023136"/>
    </source>
</evidence>
<dbReference type="GO" id="GO:0001508">
    <property type="term" value="P:action potential"/>
    <property type="evidence" value="ECO:0007669"/>
    <property type="project" value="TreeGrafter"/>
</dbReference>
<dbReference type="FunFam" id="3.30.710.10:FF:000010">
    <property type="entry name" value="Potassium voltage-gated channel subfamily B member"/>
    <property type="match status" value="1"/>
</dbReference>
<evidence type="ECO:0000256" key="13">
    <source>
        <dbReference type="SAM" id="Phobius"/>
    </source>
</evidence>
<keyword evidence="5" id="KW-0631">Potassium channel</keyword>
<keyword evidence="7" id="KW-0630">Potassium</keyword>
<feature type="transmembrane region" description="Helical" evidence="13">
    <location>
        <begin position="447"/>
        <end position="467"/>
    </location>
</feature>
<sequence length="702" mass="79250">MQPSSWGISPRSPFAVPRASFDGHLQRSTSLPSARRELPVEGARQCSARFHRRHVGSGSRFRFQQALLQPKFVLQRIATRIQRRTAQKLHLNSTRHLENSGQTVSYSPTALNVRSPAQERHPTAEEIIFSRSKSNRVILNVGGDRHEVLWRTLNRLPHSRLGRLGHALTHEAISQICDDYSLEDNEYFFDRHPQSFGCVLNMYRTGHLHIVDDICILAYHSDLVYWGIDDRHMDPCCLSRYYQKKEHVEDEMRKVNEIFIQQIDTEYSGDDRCAVYRKKLWDILEKPQTSMAARVVAVISVTFILLSTVGLALNSITATSHESHQFEHNNSTQSNKTHWQLVQANAATQRHLDNLELVCITWFTIEYVVRFAVAPYKCAFLKSPMNIIDVIAILPYYISKALDSLTAISKVVQVFRLLRVLRVLKLARHSIGLQALGYTVRRSYKELGLLMMLVAMGVLIFSSLAYFAEKDEKDTAFKSIPATFWWAIITMTTVGYGDMSPHTTMGQIIGSGCALCGVLVLAMPIPIIVNNFAEFYKDQMRREKAIKRHEEMQRAHQTGSLQSSLDLFSAPLLPPTGKDAPTPFNQQLSQQKQPLLSDGEECAEPTTHLPLLRSASTPPKSPGRLYYSCSFLPRAPAKSPWTSVIAKQAGERSHSLPRELDSPGSLDPLEKGTYPASIPREGVEHQDQEKVCAVVHSAPEAT</sequence>
<evidence type="ECO:0000256" key="3">
    <source>
        <dbReference type="ARBA" id="ARBA00022538"/>
    </source>
</evidence>
<keyword evidence="6" id="KW-0851">Voltage-gated channel</keyword>
<dbReference type="FunFam" id="1.10.287.70:FF:000034">
    <property type="entry name" value="Potassium voltage-gated channel subfamily B member"/>
    <property type="match status" value="1"/>
</dbReference>
<proteinExistence type="predicted"/>
<evidence type="ECO:0000256" key="2">
    <source>
        <dbReference type="ARBA" id="ARBA00022448"/>
    </source>
</evidence>
<dbReference type="Gene3D" id="1.20.120.350">
    <property type="entry name" value="Voltage-gated potassium channels. Chain C"/>
    <property type="match status" value="1"/>
</dbReference>
<dbReference type="PANTHER" id="PTHR11537:SF254">
    <property type="entry name" value="POTASSIUM VOLTAGE-GATED CHANNEL PROTEIN SHAB"/>
    <property type="match status" value="1"/>
</dbReference>
<dbReference type="InterPro" id="IPR028325">
    <property type="entry name" value="VG_K_chnl"/>
</dbReference>
<dbReference type="Gene3D" id="3.30.710.10">
    <property type="entry name" value="Potassium Channel Kv1.1, Chain A"/>
    <property type="match status" value="1"/>
</dbReference>
<dbReference type="SUPFAM" id="SSF54695">
    <property type="entry name" value="POZ domain"/>
    <property type="match status" value="1"/>
</dbReference>
<dbReference type="Gene3D" id="1.10.287.70">
    <property type="match status" value="1"/>
</dbReference>
<evidence type="ECO:0000313" key="15">
    <source>
        <dbReference type="EMBL" id="JAP52969.1"/>
    </source>
</evidence>
<dbReference type="InterPro" id="IPR003968">
    <property type="entry name" value="K_chnl_volt-dep_Kv"/>
</dbReference>
<gene>
    <name evidence="15" type="ORF">TR91017</name>
</gene>
<keyword evidence="3" id="KW-0633">Potassium transport</keyword>
<keyword evidence="9" id="KW-0406">Ion transport</keyword>
<evidence type="ECO:0000256" key="11">
    <source>
        <dbReference type="ARBA" id="ARBA00023303"/>
    </source>
</evidence>
<keyword evidence="8 13" id="KW-1133">Transmembrane helix</keyword>
<dbReference type="GO" id="GO:0051260">
    <property type="term" value="P:protein homooligomerization"/>
    <property type="evidence" value="ECO:0007669"/>
    <property type="project" value="InterPro"/>
</dbReference>
<feature type="compositionally biased region" description="Basic and acidic residues" evidence="12">
    <location>
        <begin position="649"/>
        <end position="661"/>
    </location>
</feature>
<evidence type="ECO:0000256" key="4">
    <source>
        <dbReference type="ARBA" id="ARBA00022692"/>
    </source>
</evidence>
<feature type="compositionally biased region" description="Basic and acidic residues" evidence="12">
    <location>
        <begin position="681"/>
        <end position="690"/>
    </location>
</feature>
<feature type="transmembrane region" description="Helical" evidence="13">
    <location>
        <begin position="291"/>
        <end position="313"/>
    </location>
</feature>
<dbReference type="SUPFAM" id="SSF81324">
    <property type="entry name" value="Voltage-gated potassium channels"/>
    <property type="match status" value="1"/>
</dbReference>
<dbReference type="EMBL" id="GEEE01010256">
    <property type="protein sequence ID" value="JAP52969.1"/>
    <property type="molecule type" value="Transcribed_RNA"/>
</dbReference>
<keyword evidence="4 13" id="KW-0812">Transmembrane</keyword>
<comment type="subcellular location">
    <subcellularLocation>
        <location evidence="1">Membrane</location>
        <topology evidence="1">Multi-pass membrane protein</topology>
    </subcellularLocation>
</comment>
<evidence type="ECO:0000256" key="7">
    <source>
        <dbReference type="ARBA" id="ARBA00022958"/>
    </source>
</evidence>
<feature type="domain" description="BTB" evidence="14">
    <location>
        <begin position="135"/>
        <end position="244"/>
    </location>
</feature>
<evidence type="ECO:0000256" key="8">
    <source>
        <dbReference type="ARBA" id="ARBA00022989"/>
    </source>
</evidence>
<feature type="region of interest" description="Disordered" evidence="12">
    <location>
        <begin position="648"/>
        <end position="702"/>
    </location>
</feature>
<dbReference type="PRINTS" id="PR00169">
    <property type="entry name" value="KCHANNEL"/>
</dbReference>
<evidence type="ECO:0000256" key="12">
    <source>
        <dbReference type="SAM" id="MobiDB-lite"/>
    </source>
</evidence>
<dbReference type="InterPro" id="IPR027359">
    <property type="entry name" value="Volt_channel_dom_sf"/>
</dbReference>
<dbReference type="InterPro" id="IPR011333">
    <property type="entry name" value="SKP1/BTB/POZ_sf"/>
</dbReference>
<keyword evidence="10 13" id="KW-0472">Membrane</keyword>
<dbReference type="PRINTS" id="PR01494">
    <property type="entry name" value="KV9CHANNEL"/>
</dbReference>
<dbReference type="PRINTS" id="PR01491">
    <property type="entry name" value="KVCHANNEL"/>
</dbReference>
<evidence type="ECO:0000256" key="9">
    <source>
        <dbReference type="ARBA" id="ARBA00023065"/>
    </source>
</evidence>
<evidence type="ECO:0000256" key="1">
    <source>
        <dbReference type="ARBA" id="ARBA00004141"/>
    </source>
</evidence>
<dbReference type="AlphaFoldDB" id="A0A0X3PMK4"/>
<dbReference type="InterPro" id="IPR005821">
    <property type="entry name" value="Ion_trans_dom"/>
</dbReference>
<evidence type="ECO:0000259" key="14">
    <source>
        <dbReference type="SMART" id="SM00225"/>
    </source>
</evidence>
<organism evidence="15">
    <name type="scientific">Schistocephalus solidus</name>
    <name type="common">Tapeworm</name>
    <dbReference type="NCBI Taxonomy" id="70667"/>
    <lineage>
        <taxon>Eukaryota</taxon>
        <taxon>Metazoa</taxon>
        <taxon>Spiralia</taxon>
        <taxon>Lophotrochozoa</taxon>
        <taxon>Platyhelminthes</taxon>
        <taxon>Cestoda</taxon>
        <taxon>Eucestoda</taxon>
        <taxon>Diphyllobothriidea</taxon>
        <taxon>Diphyllobothriidae</taxon>
        <taxon>Schistocephalus</taxon>
    </lineage>
</organism>
<dbReference type="GO" id="GO:0008076">
    <property type="term" value="C:voltage-gated potassium channel complex"/>
    <property type="evidence" value="ECO:0007669"/>
    <property type="project" value="InterPro"/>
</dbReference>
<keyword evidence="2" id="KW-0813">Transport</keyword>
<dbReference type="SMART" id="SM00225">
    <property type="entry name" value="BTB"/>
    <property type="match status" value="1"/>
</dbReference>
<accession>A0A0X3PMK4</accession>
<dbReference type="GO" id="GO:0005251">
    <property type="term" value="F:delayed rectifier potassium channel activity"/>
    <property type="evidence" value="ECO:0007669"/>
    <property type="project" value="TreeGrafter"/>
</dbReference>
<reference evidence="15" key="1">
    <citation type="submission" date="2016-01" db="EMBL/GenBank/DDBJ databases">
        <title>Reference transcriptome for the parasite Schistocephalus solidus: insights into the molecular evolution of parasitism.</title>
        <authorList>
            <person name="Hebert F.O."/>
            <person name="Grambauer S."/>
            <person name="Barber I."/>
            <person name="Landry C.R."/>
            <person name="Aubin-Horth N."/>
        </authorList>
    </citation>
    <scope>NUCLEOTIDE SEQUENCE</scope>
</reference>
<dbReference type="InterPro" id="IPR000210">
    <property type="entry name" value="BTB/POZ_dom"/>
</dbReference>
<feature type="transmembrane region" description="Helical" evidence="13">
    <location>
        <begin position="479"/>
        <end position="496"/>
    </location>
</feature>
<evidence type="ECO:0000256" key="6">
    <source>
        <dbReference type="ARBA" id="ARBA00022882"/>
    </source>
</evidence>
<dbReference type="InterPro" id="IPR003971">
    <property type="entry name" value="K_chnl_volt-dep_Kv5/Kv9"/>
</dbReference>
<dbReference type="Pfam" id="PF02214">
    <property type="entry name" value="BTB_2"/>
    <property type="match status" value="1"/>
</dbReference>
<name>A0A0X3PMK4_SCHSO</name>
<protein>
    <recommendedName>
        <fullName evidence="14">BTB domain-containing protein</fullName>
    </recommendedName>
</protein>
<keyword evidence="11" id="KW-0407">Ion channel</keyword>
<feature type="transmembrane region" description="Helical" evidence="13">
    <location>
        <begin position="508"/>
        <end position="529"/>
    </location>
</feature>